<accession>A0ABU8WPL8</accession>
<organism evidence="1 2">
    <name type="scientific">Variovorax rhizosphaerae</name>
    <dbReference type="NCBI Taxonomy" id="1836200"/>
    <lineage>
        <taxon>Bacteria</taxon>
        <taxon>Pseudomonadati</taxon>
        <taxon>Pseudomonadota</taxon>
        <taxon>Betaproteobacteria</taxon>
        <taxon>Burkholderiales</taxon>
        <taxon>Comamonadaceae</taxon>
        <taxon>Variovorax</taxon>
    </lineage>
</organism>
<gene>
    <name evidence="1" type="ORF">WKW82_22755</name>
</gene>
<evidence type="ECO:0000313" key="1">
    <source>
        <dbReference type="EMBL" id="MEJ8849490.1"/>
    </source>
</evidence>
<dbReference type="GO" id="GO:0004519">
    <property type="term" value="F:endonuclease activity"/>
    <property type="evidence" value="ECO:0007669"/>
    <property type="project" value="UniProtKB-KW"/>
</dbReference>
<dbReference type="Proteomes" id="UP001385892">
    <property type="component" value="Unassembled WGS sequence"/>
</dbReference>
<sequence>MATLTPAQVALHTNEAQLAKQRYILSRTPVRDASDWHGALRLSRQLIADALRASTFLTDIPAALRASGTHMLVFRHIMAPPTSQDQFALMCPTWRKSTERPPDAGRTRRPMPVLQAQNAAAVFLARRSQSLTPWLDAGRRPFPRELRRLLWSVAPSIANQQFVTLQRGKAAVAQEGAVISMLQRKGWIRRPGSLLDTRAELPLRHFMHKTRYATAAATPQEVDIAMGLRNTVVLAMECKVSNDQTNSVKRVNDILKKATAWKTHWGSFVKTAALLQGVIAPKDVIRLHEAEVEVFWSHDLTAFEAWIDSQT</sequence>
<dbReference type="EMBL" id="JBBKZT010000010">
    <property type="protein sequence ID" value="MEJ8849490.1"/>
    <property type="molecule type" value="Genomic_DNA"/>
</dbReference>
<protein>
    <submittedName>
        <fullName evidence="1">XamI family restriction endonuclease</fullName>
        <ecNumber evidence="1">3.1.21.-</ecNumber>
    </submittedName>
</protein>
<proteinExistence type="predicted"/>
<keyword evidence="1" id="KW-0255">Endonuclease</keyword>
<reference evidence="1 2" key="1">
    <citation type="submission" date="2024-03" db="EMBL/GenBank/DDBJ databases">
        <title>Novel species of the genus Variovorax.</title>
        <authorList>
            <person name="Liu Q."/>
            <person name="Xin Y.-H."/>
        </authorList>
    </citation>
    <scope>NUCLEOTIDE SEQUENCE [LARGE SCALE GENOMIC DNA]</scope>
    <source>
        <strain evidence="1 2">KACC 18900</strain>
    </source>
</reference>
<comment type="caution">
    <text evidence="1">The sequence shown here is derived from an EMBL/GenBank/DDBJ whole genome shotgun (WGS) entry which is preliminary data.</text>
</comment>
<dbReference type="RefSeq" id="WP_340344613.1">
    <property type="nucleotide sequence ID" value="NZ_JBBKZT010000010.1"/>
</dbReference>
<keyword evidence="1" id="KW-0540">Nuclease</keyword>
<keyword evidence="1" id="KW-0378">Hydrolase</keyword>
<dbReference type="Pfam" id="PF09572">
    <property type="entry name" value="RE_XamI"/>
    <property type="match status" value="1"/>
</dbReference>
<keyword evidence="2" id="KW-1185">Reference proteome</keyword>
<dbReference type="GO" id="GO:0016787">
    <property type="term" value="F:hydrolase activity"/>
    <property type="evidence" value="ECO:0007669"/>
    <property type="project" value="UniProtKB-KW"/>
</dbReference>
<dbReference type="InterPro" id="IPR019072">
    <property type="entry name" value="Restrct_endonuc_II_XamI"/>
</dbReference>
<evidence type="ECO:0000313" key="2">
    <source>
        <dbReference type="Proteomes" id="UP001385892"/>
    </source>
</evidence>
<name>A0ABU8WPL8_9BURK</name>
<dbReference type="EC" id="3.1.21.-" evidence="1"/>